<dbReference type="CDD" id="cd01650">
    <property type="entry name" value="RT_nLTR_like"/>
    <property type="match status" value="1"/>
</dbReference>
<dbReference type="Pfam" id="PF00078">
    <property type="entry name" value="RVT_1"/>
    <property type="match status" value="1"/>
</dbReference>
<dbReference type="InterPro" id="IPR000477">
    <property type="entry name" value="RT_dom"/>
</dbReference>
<dbReference type="Ensembl" id="ENSGWIT00000012454.1">
    <property type="protein sequence ID" value="ENSGWIP00000011179.1"/>
    <property type="gene ID" value="ENSGWIG00000006564.1"/>
</dbReference>
<proteinExistence type="predicted"/>
<feature type="coiled-coil region" evidence="1">
    <location>
        <begin position="332"/>
        <end position="359"/>
    </location>
</feature>
<dbReference type="Pfam" id="PF03372">
    <property type="entry name" value="Exo_endo_phos"/>
    <property type="match status" value="1"/>
</dbReference>
<reference evidence="3" key="3">
    <citation type="submission" date="2025-09" db="UniProtKB">
        <authorList>
            <consortium name="Ensembl"/>
        </authorList>
    </citation>
    <scope>IDENTIFICATION</scope>
</reference>
<evidence type="ECO:0000313" key="4">
    <source>
        <dbReference type="Proteomes" id="UP000694680"/>
    </source>
</evidence>
<reference evidence="3" key="1">
    <citation type="submission" date="2020-06" db="EMBL/GenBank/DDBJ databases">
        <authorList>
            <consortium name="Wellcome Sanger Institute Data Sharing"/>
        </authorList>
    </citation>
    <scope>NUCLEOTIDE SEQUENCE [LARGE SCALE GENOMIC DNA]</scope>
</reference>
<dbReference type="GO" id="GO:0003824">
    <property type="term" value="F:catalytic activity"/>
    <property type="evidence" value="ECO:0007669"/>
    <property type="project" value="InterPro"/>
</dbReference>
<keyword evidence="4" id="KW-1185">Reference proteome</keyword>
<protein>
    <recommendedName>
        <fullName evidence="2">Reverse transcriptase domain-containing protein</fullName>
    </recommendedName>
</protein>
<dbReference type="PROSITE" id="PS50878">
    <property type="entry name" value="RT_POL"/>
    <property type="match status" value="1"/>
</dbReference>
<dbReference type="InterPro" id="IPR005135">
    <property type="entry name" value="Endo/exonuclease/phosphatase"/>
</dbReference>
<dbReference type="CDD" id="cd09076">
    <property type="entry name" value="L1-EN"/>
    <property type="match status" value="1"/>
</dbReference>
<keyword evidence="1" id="KW-0175">Coiled coil</keyword>
<dbReference type="InterPro" id="IPR043502">
    <property type="entry name" value="DNA/RNA_pol_sf"/>
</dbReference>
<dbReference type="InterPro" id="IPR036691">
    <property type="entry name" value="Endo/exonu/phosph_ase_sf"/>
</dbReference>
<feature type="domain" description="Reverse transcriptase" evidence="2">
    <location>
        <begin position="522"/>
        <end position="792"/>
    </location>
</feature>
<name>A0A8C5G3C7_GOUWI</name>
<evidence type="ECO:0000259" key="2">
    <source>
        <dbReference type="PROSITE" id="PS50878"/>
    </source>
</evidence>
<sequence length="1323" mass="151544">MMKPRSPMCVLINLLIFICIFTFSLMNNFRVGCLNVNGARESKKRAAIYETAKIKHIDVFYLQETHSDSSNEADWRREWEGEVILSHKTSLSGGVGFLLSKSFTPVSLEVEHFIEGRLLLMKARFDRFTAVFINVYAPTIGAERKLFLQKVDDVLNGCAPEDYLFLGGDFNCTENASLDRNHAEPHPVSQHVLRQLVSSHGLVDVWRRMHADCRQYTWSHLRESSVSLARLDRIYFFKHHFNIVKMCSIVPAVFTDHSLVLCNVFIQNFLPKSAYWHFNSVLTVDKHFKEVLIYFWDVFRQRKAEFNSLRQWWDHGKTEIKLLCQQYTLNVTRDITRSMKDLESDIVELERLSESTANREYIEILKIKKLVLADLFDSKVQGALVRSRFQAIEEMDAPSSFFFGLEKRSGQGRVIHSLFEDTGQILTEPSQIRRRAVGFYSTLYSSEYKEEVALMDEFCQGLPLISEETNRQLNQPLQMQELTAALQGMQGRRAPGIDGLSVEFYKAFWEIFARDLLDVFNESLASGSMPMSCRRAVITLLPKKGNLQDIKNWRPVSLLCVDYKLLSKVFASRLGRVMEQVIYRDQTYCVPGRSMVDNVHLIRDVLDISSSLGCNTGLISLDQEKAFDRVEHNFLWKVMERFGFSAGFIAKVKVLYSEVESVLKFNGGLCAPFRVCRGIRQGCALSGMLYTLSLEPLLHNLRCKLQGLFLPAFKNNIVLSAYADDVVVFIKNQGDADILANTIEKFNKASAARVNWKKSEALAAGEWSDGLPVLPQGLVWKTEGFKYLGVFLGKEHIVKKNWEGVTEKIEGKLSKWKWLLPHMSFKGRVLVLNNLVASQLWHRLTVLDPPSGLLAQLQKKMVDFFWDGLHWVPQGVLFLTREEGGQGLIHLASRTATFRLQFLQKYLTGPSDLVWRDGASCILRRADFLGLDAALFLIDSKLLKFGGLPPFYQGVFKSWALFYCKRCPKSNSLYWLLREPLIHRAMLDISSNVTPGLTMALLKTRTLCLQQLVDAVGPALEDTRALSSLLGLHSVRVTERLLELWRQRLPGKEKSLLIDYGQGKVKPDPEDPFPEIFLSPALGELTGPLLTTAQPEKLTLHKADKKTWYMSCVKAIHKAGLSNRPPTVWSERLGTDGVSPQWRILYKPPLKKRTGDLQWRILHGAIASNAFISVLNPAVLNTCPFCCLRETVYHVFTECKRLTSFFSLLTLVFSLFDVVFTERVFIMGTKYKKEQKEKWQLLNFLSGEAKMAIYISRKNRVENREGQEAEAVWLVNIRARLWLDFRFYKHIGDLDAFKQRWCFNNNVCSVVDDELVFTHVFMA</sequence>
<evidence type="ECO:0000313" key="3">
    <source>
        <dbReference type="Ensembl" id="ENSGWIP00000011179.1"/>
    </source>
</evidence>
<accession>A0A8C5G3C7</accession>
<organism evidence="3 4">
    <name type="scientific">Gouania willdenowi</name>
    <name type="common">Blunt-snouted clingfish</name>
    <name type="synonym">Lepadogaster willdenowi</name>
    <dbReference type="NCBI Taxonomy" id="441366"/>
    <lineage>
        <taxon>Eukaryota</taxon>
        <taxon>Metazoa</taxon>
        <taxon>Chordata</taxon>
        <taxon>Craniata</taxon>
        <taxon>Vertebrata</taxon>
        <taxon>Euteleostomi</taxon>
        <taxon>Actinopterygii</taxon>
        <taxon>Neopterygii</taxon>
        <taxon>Teleostei</taxon>
        <taxon>Neoteleostei</taxon>
        <taxon>Acanthomorphata</taxon>
        <taxon>Ovalentaria</taxon>
        <taxon>Blenniimorphae</taxon>
        <taxon>Blenniiformes</taxon>
        <taxon>Gobiesocoidei</taxon>
        <taxon>Gobiesocidae</taxon>
        <taxon>Gobiesocinae</taxon>
        <taxon>Gouania</taxon>
    </lineage>
</organism>
<dbReference type="SUPFAM" id="SSF56672">
    <property type="entry name" value="DNA/RNA polymerases"/>
    <property type="match status" value="1"/>
</dbReference>
<reference evidence="3" key="2">
    <citation type="submission" date="2025-08" db="UniProtKB">
        <authorList>
            <consortium name="Ensembl"/>
        </authorList>
    </citation>
    <scope>IDENTIFICATION</scope>
</reference>
<dbReference type="PANTHER" id="PTHR19446">
    <property type="entry name" value="REVERSE TRANSCRIPTASES"/>
    <property type="match status" value="1"/>
</dbReference>
<dbReference type="Proteomes" id="UP000694680">
    <property type="component" value="Chromosome 13"/>
</dbReference>
<dbReference type="SUPFAM" id="SSF56219">
    <property type="entry name" value="DNase I-like"/>
    <property type="match status" value="1"/>
</dbReference>
<evidence type="ECO:0000256" key="1">
    <source>
        <dbReference type="SAM" id="Coils"/>
    </source>
</evidence>
<dbReference type="Gene3D" id="3.60.10.10">
    <property type="entry name" value="Endonuclease/exonuclease/phosphatase"/>
    <property type="match status" value="1"/>
</dbReference>